<gene>
    <name evidence="1" type="ORF">ENT17_00075</name>
</gene>
<organism evidence="1">
    <name type="scientific">Bellilinea caldifistulae</name>
    <dbReference type="NCBI Taxonomy" id="360411"/>
    <lineage>
        <taxon>Bacteria</taxon>
        <taxon>Bacillati</taxon>
        <taxon>Chloroflexota</taxon>
        <taxon>Anaerolineae</taxon>
        <taxon>Anaerolineales</taxon>
        <taxon>Anaerolineaceae</taxon>
        <taxon>Bellilinea</taxon>
    </lineage>
</organism>
<proteinExistence type="predicted"/>
<reference evidence="1" key="1">
    <citation type="journal article" date="2020" name="mSystems">
        <title>Genome- and Community-Level Interaction Insights into Carbon Utilization and Element Cycling Functions of Hydrothermarchaeota in Hydrothermal Sediment.</title>
        <authorList>
            <person name="Zhou Z."/>
            <person name="Liu Y."/>
            <person name="Xu W."/>
            <person name="Pan J."/>
            <person name="Luo Z.H."/>
            <person name="Li M."/>
        </authorList>
    </citation>
    <scope>NUCLEOTIDE SEQUENCE [LARGE SCALE GENOMIC DNA]</scope>
    <source>
        <strain evidence="1">SpSt-556</strain>
    </source>
</reference>
<evidence type="ECO:0000313" key="1">
    <source>
        <dbReference type="EMBL" id="HGS85996.1"/>
    </source>
</evidence>
<protein>
    <submittedName>
        <fullName evidence="1">Uncharacterized protein</fullName>
    </submittedName>
</protein>
<comment type="caution">
    <text evidence="1">The sequence shown here is derived from an EMBL/GenBank/DDBJ whole genome shotgun (WGS) entry which is preliminary data.</text>
</comment>
<dbReference type="EMBL" id="DSXR01000002">
    <property type="protein sequence ID" value="HGS85996.1"/>
    <property type="molecule type" value="Genomic_DNA"/>
</dbReference>
<sequence>MIQCEEIGCAIDTAIIEDTVIDGLKTSDLLQTWGAVYKHVVLKGNIGRIMISPVIATGWAKPHQQAAFDKANAEYYQQVDWALDISEARFYECEIQRVPAPLIKRDAETQVIITREKALSDVWRKLDLSKTHWRTSIEFFLERGDPDVVLVAPKRHPKFNDLLDGLKMLRDAGVAEPD</sequence>
<accession>A0A7C4KXJ6</accession>
<name>A0A7C4KXJ6_9CHLR</name>
<dbReference type="AlphaFoldDB" id="A0A7C4KXJ6"/>